<gene>
    <name evidence="2" type="ORF">M3M35_03300</name>
</gene>
<organism evidence="2 3">
    <name type="scientific">Fructilactobacillus myrtifloralis</name>
    <dbReference type="NCBI Taxonomy" id="2940301"/>
    <lineage>
        <taxon>Bacteria</taxon>
        <taxon>Bacillati</taxon>
        <taxon>Bacillota</taxon>
        <taxon>Bacilli</taxon>
        <taxon>Lactobacillales</taxon>
        <taxon>Lactobacillaceae</taxon>
        <taxon>Fructilactobacillus</taxon>
    </lineage>
</organism>
<proteinExistence type="predicted"/>
<reference evidence="2" key="1">
    <citation type="submission" date="2022-05" db="EMBL/GenBank/DDBJ databases">
        <authorList>
            <person name="Oliphant S.A."/>
            <person name="Watson-Haigh N.S."/>
            <person name="Sumby K.M."/>
            <person name="Gardner J.M."/>
            <person name="Jiranek V."/>
        </authorList>
    </citation>
    <scope>NUCLEOTIDE SEQUENCE</scope>
    <source>
        <strain evidence="2">KI16_H9</strain>
    </source>
</reference>
<feature type="transmembrane region" description="Helical" evidence="1">
    <location>
        <begin position="71"/>
        <end position="91"/>
    </location>
</feature>
<protein>
    <submittedName>
        <fullName evidence="2">DUF1634 domain-containing protein</fullName>
    </submittedName>
</protein>
<sequence length="127" mass="14279">MKPEAKNETQEMHRVEMTIGTILRWGVIVAAAIMIVGLLFYLVDGSLGVASNYHVQNFHQLLQGLIAGKPYAIMMVGIFALILTPVLRVVVSIYSFYREHDRLYVIITSLVLLILLTSFVLGIEFQL</sequence>
<keyword evidence="1" id="KW-1133">Transmembrane helix</keyword>
<evidence type="ECO:0000313" key="2">
    <source>
        <dbReference type="EMBL" id="USS85672.1"/>
    </source>
</evidence>
<dbReference type="RefSeq" id="WP_252750567.1">
    <property type="nucleotide sequence ID" value="NZ_CP097116.1"/>
</dbReference>
<accession>A0ABY5BRK0</accession>
<keyword evidence="3" id="KW-1185">Reference proteome</keyword>
<evidence type="ECO:0000256" key="1">
    <source>
        <dbReference type="SAM" id="Phobius"/>
    </source>
</evidence>
<evidence type="ECO:0000313" key="3">
    <source>
        <dbReference type="Proteomes" id="UP001056707"/>
    </source>
</evidence>
<dbReference type="EMBL" id="CP097116">
    <property type="protein sequence ID" value="USS85672.1"/>
    <property type="molecule type" value="Genomic_DNA"/>
</dbReference>
<dbReference type="Proteomes" id="UP001056707">
    <property type="component" value="Chromosome"/>
</dbReference>
<keyword evidence="1" id="KW-0812">Transmembrane</keyword>
<keyword evidence="1" id="KW-0472">Membrane</keyword>
<feature type="transmembrane region" description="Helical" evidence="1">
    <location>
        <begin position="21"/>
        <end position="43"/>
    </location>
</feature>
<dbReference type="Pfam" id="PF07843">
    <property type="entry name" value="DUF1634"/>
    <property type="match status" value="1"/>
</dbReference>
<name>A0ABY5BRK0_9LACO</name>
<feature type="transmembrane region" description="Helical" evidence="1">
    <location>
        <begin position="103"/>
        <end position="123"/>
    </location>
</feature>
<dbReference type="InterPro" id="IPR012861">
    <property type="entry name" value="DUF1634"/>
</dbReference>